<feature type="region of interest" description="Disordered" evidence="1">
    <location>
        <begin position="1"/>
        <end position="30"/>
    </location>
</feature>
<dbReference type="Proteomes" id="UP000063308">
    <property type="component" value="Chromosome"/>
</dbReference>
<protein>
    <submittedName>
        <fullName evidence="2">Uncharacterized protein</fullName>
    </submittedName>
</protein>
<reference evidence="2 3" key="1">
    <citation type="submission" date="2014-11" db="EMBL/GenBank/DDBJ databases">
        <title>Symbiosis island explosion on the genome of extra-slow-growing strains of soybean bradyrhizobia with massive insertion sequences.</title>
        <authorList>
            <person name="Iida T."/>
            <person name="Minamisawa K."/>
        </authorList>
    </citation>
    <scope>NUCLEOTIDE SEQUENCE [LARGE SCALE GENOMIC DNA]</scope>
    <source>
        <strain evidence="2 3">NK6</strain>
    </source>
</reference>
<gene>
    <name evidence="2" type="ORF">NK6_3332</name>
</gene>
<name>A0A0E4FXE0_9BRAD</name>
<organism evidence="2 3">
    <name type="scientific">Bradyrhizobium diazoefficiens</name>
    <dbReference type="NCBI Taxonomy" id="1355477"/>
    <lineage>
        <taxon>Bacteria</taxon>
        <taxon>Pseudomonadati</taxon>
        <taxon>Pseudomonadota</taxon>
        <taxon>Alphaproteobacteria</taxon>
        <taxon>Hyphomicrobiales</taxon>
        <taxon>Nitrobacteraceae</taxon>
        <taxon>Bradyrhizobium</taxon>
    </lineage>
</organism>
<proteinExistence type="predicted"/>
<dbReference type="EMBL" id="AP014685">
    <property type="protein sequence ID" value="BAR56509.1"/>
    <property type="molecule type" value="Genomic_DNA"/>
</dbReference>
<evidence type="ECO:0000313" key="2">
    <source>
        <dbReference type="EMBL" id="BAR56509.1"/>
    </source>
</evidence>
<accession>A0A0E4FXE0</accession>
<dbReference type="AlphaFoldDB" id="A0A0E4FXE0"/>
<evidence type="ECO:0000256" key="1">
    <source>
        <dbReference type="SAM" id="MobiDB-lite"/>
    </source>
</evidence>
<evidence type="ECO:0000313" key="3">
    <source>
        <dbReference type="Proteomes" id="UP000063308"/>
    </source>
</evidence>
<sequence length="343" mass="37603">MDQRRRGRDRRAGQPTDSRSSFGPARIEHRRPGLVYEQAARLLHHDAHALDQRREVEGDRSHPVCQNGAIDEDAMPSQNLRLTIEWHVLAELGDRHLRQQRLGGDATLHEMGGRRRLSNTGAALCAGVARSHRLDHTILGGHDIETAGAILADLDHPAAAAGTLEVLGFDHLLDARQVRGKGTGSAPGPAAGRRRAGAARTIVLAFLDFGDGNLDVLENQLHLIGIELFRAFTETCALVLLHEQFEAFDALFGRSQFTLDMKARRAFIVCATTLGFNHRFLRAEERAQIGGQRCKTGGINGGRRHIRKLSSQSPARNRLSGLSQFAAAGVATIRSPTRFQFSP</sequence>